<evidence type="ECO:0000259" key="7">
    <source>
        <dbReference type="Pfam" id="PF00814"/>
    </source>
</evidence>
<protein>
    <recommendedName>
        <fullName evidence="1">N(6)-L-threonylcarbamoyladenine synthase</fullName>
        <ecNumber evidence="1">2.3.1.234</ecNumber>
    </recommendedName>
</protein>
<evidence type="ECO:0000256" key="4">
    <source>
        <dbReference type="ARBA" id="ARBA00022723"/>
    </source>
</evidence>
<dbReference type="PANTHER" id="PTHR11735:SF6">
    <property type="entry name" value="TRNA N6-ADENOSINE THREONYLCARBAMOYLTRANSFERASE, MITOCHONDRIAL"/>
    <property type="match status" value="1"/>
</dbReference>
<name>A0A383CPQ9_9ZZZZ</name>
<evidence type="ECO:0000256" key="1">
    <source>
        <dbReference type="ARBA" id="ARBA00012156"/>
    </source>
</evidence>
<dbReference type="PROSITE" id="PS01016">
    <property type="entry name" value="GLYCOPROTEASE"/>
    <property type="match status" value="1"/>
</dbReference>
<dbReference type="SUPFAM" id="SSF53067">
    <property type="entry name" value="Actin-like ATPase domain"/>
    <property type="match status" value="1"/>
</dbReference>
<dbReference type="PANTHER" id="PTHR11735">
    <property type="entry name" value="TRNA N6-ADENOSINE THREONYLCARBAMOYLTRANSFERASE"/>
    <property type="match status" value="1"/>
</dbReference>
<dbReference type="GO" id="GO:0070525">
    <property type="term" value="P:tRNA threonylcarbamoyladenosine metabolic process"/>
    <property type="evidence" value="ECO:0007669"/>
    <property type="project" value="UniProtKB-ARBA"/>
</dbReference>
<dbReference type="InterPro" id="IPR000905">
    <property type="entry name" value="Gcp-like_dom"/>
</dbReference>
<proteinExistence type="predicted"/>
<dbReference type="GO" id="GO:0046872">
    <property type="term" value="F:metal ion binding"/>
    <property type="evidence" value="ECO:0007669"/>
    <property type="project" value="UniProtKB-KW"/>
</dbReference>
<organism evidence="8">
    <name type="scientific">marine metagenome</name>
    <dbReference type="NCBI Taxonomy" id="408172"/>
    <lineage>
        <taxon>unclassified sequences</taxon>
        <taxon>metagenomes</taxon>
        <taxon>ecological metagenomes</taxon>
    </lineage>
</organism>
<evidence type="ECO:0000256" key="3">
    <source>
        <dbReference type="ARBA" id="ARBA00022694"/>
    </source>
</evidence>
<feature type="non-terminal residue" evidence="8">
    <location>
        <position position="146"/>
    </location>
</feature>
<evidence type="ECO:0000256" key="2">
    <source>
        <dbReference type="ARBA" id="ARBA00022679"/>
    </source>
</evidence>
<dbReference type="PRINTS" id="PR00789">
    <property type="entry name" value="OSIALOPTASE"/>
</dbReference>
<dbReference type="AlphaFoldDB" id="A0A383CPQ9"/>
<evidence type="ECO:0000256" key="5">
    <source>
        <dbReference type="ARBA" id="ARBA00023315"/>
    </source>
</evidence>
<dbReference type="InterPro" id="IPR017860">
    <property type="entry name" value="Peptidase_M22_CS"/>
</dbReference>
<keyword evidence="4" id="KW-0479">Metal-binding</keyword>
<dbReference type="EMBL" id="UINC01210532">
    <property type="protein sequence ID" value="SVE34033.1"/>
    <property type="molecule type" value="Genomic_DNA"/>
</dbReference>
<keyword evidence="5" id="KW-0012">Acyltransferase</keyword>
<dbReference type="Gene3D" id="3.30.420.40">
    <property type="match status" value="2"/>
</dbReference>
<feature type="domain" description="Gcp-like" evidence="7">
    <location>
        <begin position="30"/>
        <end position="146"/>
    </location>
</feature>
<evidence type="ECO:0000313" key="8">
    <source>
        <dbReference type="EMBL" id="SVE34033.1"/>
    </source>
</evidence>
<dbReference type="InterPro" id="IPR017861">
    <property type="entry name" value="KAE1/TsaD"/>
</dbReference>
<feature type="non-terminal residue" evidence="8">
    <location>
        <position position="1"/>
    </location>
</feature>
<dbReference type="EC" id="2.3.1.234" evidence="1"/>
<comment type="catalytic activity">
    <reaction evidence="6">
        <text>L-threonylcarbamoyladenylate + adenosine(37) in tRNA = N(6)-L-threonylcarbamoyladenosine(37) in tRNA + AMP + H(+)</text>
        <dbReference type="Rhea" id="RHEA:37059"/>
        <dbReference type="Rhea" id="RHEA-COMP:10162"/>
        <dbReference type="Rhea" id="RHEA-COMP:10163"/>
        <dbReference type="ChEBI" id="CHEBI:15378"/>
        <dbReference type="ChEBI" id="CHEBI:73682"/>
        <dbReference type="ChEBI" id="CHEBI:74411"/>
        <dbReference type="ChEBI" id="CHEBI:74418"/>
        <dbReference type="ChEBI" id="CHEBI:456215"/>
        <dbReference type="EC" id="2.3.1.234"/>
    </reaction>
</comment>
<dbReference type="GO" id="GO:0061711">
    <property type="term" value="F:tRNA N(6)-L-threonylcarbamoyladenine synthase activity"/>
    <property type="evidence" value="ECO:0007669"/>
    <property type="project" value="UniProtKB-EC"/>
</dbReference>
<sequence>MKKVRILGIESSCDETSVSVVEKNAQGKVNILSNIVKSQLNIHQHFGGVVPELAARAHSEIVDKLILMALKEANIKFKDLNAVAATAGPGLLGGLLVGIVSAKTLSSVLNIPFIAINHLEGHALSVHLEKQIKYPYLLLLVSGGHT</sequence>
<keyword evidence="3" id="KW-0819">tRNA processing</keyword>
<reference evidence="8" key="1">
    <citation type="submission" date="2018-05" db="EMBL/GenBank/DDBJ databases">
        <authorList>
            <person name="Lanie J.A."/>
            <person name="Ng W.-L."/>
            <person name="Kazmierczak K.M."/>
            <person name="Andrzejewski T.M."/>
            <person name="Davidsen T.M."/>
            <person name="Wayne K.J."/>
            <person name="Tettelin H."/>
            <person name="Glass J.I."/>
            <person name="Rusch D."/>
            <person name="Podicherti R."/>
            <person name="Tsui H.-C.T."/>
            <person name="Winkler M.E."/>
        </authorList>
    </citation>
    <scope>NUCLEOTIDE SEQUENCE</scope>
</reference>
<keyword evidence="2" id="KW-0808">Transferase</keyword>
<dbReference type="InterPro" id="IPR043129">
    <property type="entry name" value="ATPase_NBD"/>
</dbReference>
<accession>A0A383CPQ9</accession>
<gene>
    <name evidence="8" type="ORF">METZ01_LOCUS486887</name>
</gene>
<dbReference type="FunFam" id="3.30.420.40:FF:000012">
    <property type="entry name" value="tRNA N6-adenosine threonylcarbamoyltransferase"/>
    <property type="match status" value="1"/>
</dbReference>
<dbReference type="Pfam" id="PF00814">
    <property type="entry name" value="TsaD"/>
    <property type="match status" value="1"/>
</dbReference>
<evidence type="ECO:0000256" key="6">
    <source>
        <dbReference type="ARBA" id="ARBA00048117"/>
    </source>
</evidence>
<dbReference type="GO" id="GO:0006400">
    <property type="term" value="P:tRNA modification"/>
    <property type="evidence" value="ECO:0007669"/>
    <property type="project" value="UniProtKB-ARBA"/>
</dbReference>